<organism evidence="1 2">
    <name type="scientific">Triplophysa rosa</name>
    <name type="common">Cave loach</name>
    <dbReference type="NCBI Taxonomy" id="992332"/>
    <lineage>
        <taxon>Eukaryota</taxon>
        <taxon>Metazoa</taxon>
        <taxon>Chordata</taxon>
        <taxon>Craniata</taxon>
        <taxon>Vertebrata</taxon>
        <taxon>Euteleostomi</taxon>
        <taxon>Actinopterygii</taxon>
        <taxon>Neopterygii</taxon>
        <taxon>Teleostei</taxon>
        <taxon>Ostariophysi</taxon>
        <taxon>Cypriniformes</taxon>
        <taxon>Nemacheilidae</taxon>
        <taxon>Triplophysa</taxon>
    </lineage>
</organism>
<name>A0A9W7WQR0_TRIRA</name>
<evidence type="ECO:0000313" key="2">
    <source>
        <dbReference type="Proteomes" id="UP001059041"/>
    </source>
</evidence>
<comment type="caution">
    <text evidence="1">The sequence shown here is derived from an EMBL/GenBank/DDBJ whole genome shotgun (WGS) entry which is preliminary data.</text>
</comment>
<gene>
    <name evidence="1" type="ORF">IRJ41_007924</name>
</gene>
<sequence length="60" mass="6463">MSAGVSRWIVGLTVAHWSCLNDIRMDSVKRMARNHRCTAVITGGPVCPRDGLEDPGGVVL</sequence>
<dbReference type="AlphaFoldDB" id="A0A9W7WQR0"/>
<reference evidence="1" key="1">
    <citation type="submission" date="2021-02" db="EMBL/GenBank/DDBJ databases">
        <title>Comparative genomics reveals that relaxation of natural selection precedes convergent phenotypic evolution of cavefish.</title>
        <authorList>
            <person name="Peng Z."/>
        </authorList>
    </citation>
    <scope>NUCLEOTIDE SEQUENCE</scope>
    <source>
        <tissue evidence="1">Muscle</tissue>
    </source>
</reference>
<protein>
    <submittedName>
        <fullName evidence="1">Uncharacterized protein</fullName>
    </submittedName>
</protein>
<proteinExistence type="predicted"/>
<dbReference type="EMBL" id="JAFHDT010000008">
    <property type="protein sequence ID" value="KAI7806555.1"/>
    <property type="molecule type" value="Genomic_DNA"/>
</dbReference>
<accession>A0A9W7WQR0</accession>
<keyword evidence="2" id="KW-1185">Reference proteome</keyword>
<dbReference type="Proteomes" id="UP001059041">
    <property type="component" value="Linkage Group LG8"/>
</dbReference>
<evidence type="ECO:0000313" key="1">
    <source>
        <dbReference type="EMBL" id="KAI7806555.1"/>
    </source>
</evidence>